<evidence type="ECO:0000256" key="19">
    <source>
        <dbReference type="RuleBase" id="RU000370"/>
    </source>
</evidence>
<keyword evidence="13 19" id="KW-0249">Electron transport</keyword>
<dbReference type="AlphaFoldDB" id="A0A8I1MFJ3"/>
<accession>A0A8I1MFJ3</accession>
<evidence type="ECO:0000256" key="11">
    <source>
        <dbReference type="ARBA" id="ARBA00022723"/>
    </source>
</evidence>
<keyword evidence="14 20" id="KW-1133">Transmembrane helix</keyword>
<organism evidence="22 23">
    <name type="scientific">Priestia flexa</name>
    <dbReference type="NCBI Taxonomy" id="86664"/>
    <lineage>
        <taxon>Bacteria</taxon>
        <taxon>Bacillati</taxon>
        <taxon>Bacillota</taxon>
        <taxon>Bacilli</taxon>
        <taxon>Bacillales</taxon>
        <taxon>Bacillaceae</taxon>
        <taxon>Priestia</taxon>
    </lineage>
</organism>
<dbReference type="NCBIfam" id="TIGR02891">
    <property type="entry name" value="CtaD_CoxA"/>
    <property type="match status" value="1"/>
</dbReference>
<feature type="domain" description="Cytochrome oxidase subunit I profile" evidence="21">
    <location>
        <begin position="9"/>
        <end position="523"/>
    </location>
</feature>
<feature type="transmembrane region" description="Helical" evidence="20">
    <location>
        <begin position="417"/>
        <end position="439"/>
    </location>
</feature>
<evidence type="ECO:0000256" key="17">
    <source>
        <dbReference type="ARBA" id="ARBA00023136"/>
    </source>
</evidence>
<feature type="transmembrane region" description="Helical" evidence="20">
    <location>
        <begin position="275"/>
        <end position="296"/>
    </location>
</feature>
<evidence type="ECO:0000256" key="16">
    <source>
        <dbReference type="ARBA" id="ARBA00023008"/>
    </source>
</evidence>
<dbReference type="GO" id="GO:0015990">
    <property type="term" value="P:electron transport coupled proton transport"/>
    <property type="evidence" value="ECO:0007669"/>
    <property type="project" value="InterPro"/>
</dbReference>
<evidence type="ECO:0000256" key="5">
    <source>
        <dbReference type="ARBA" id="ARBA00015947"/>
    </source>
</evidence>
<evidence type="ECO:0000256" key="9">
    <source>
        <dbReference type="ARBA" id="ARBA00022660"/>
    </source>
</evidence>
<evidence type="ECO:0000256" key="18">
    <source>
        <dbReference type="ARBA" id="ARBA00047816"/>
    </source>
</evidence>
<evidence type="ECO:0000256" key="4">
    <source>
        <dbReference type="ARBA" id="ARBA00012949"/>
    </source>
</evidence>
<evidence type="ECO:0000256" key="3">
    <source>
        <dbReference type="ARBA" id="ARBA00009578"/>
    </source>
</evidence>
<evidence type="ECO:0000313" key="22">
    <source>
        <dbReference type="EMBL" id="MBN8252443.1"/>
    </source>
</evidence>
<comment type="function">
    <text evidence="20">Cytochrome c oxidase is the component of the respiratory chain that catalyzes the reduction of oxygen to water. Subunits 1-3 form the functional core of the enzyme complex. CO I is the catalytic subunit of the enzyme. Electrons originating in cytochrome c are transferred via the copper A center of subunit 2 and heme A of subunit 1 to the bimetallic center formed by heme A3 and copper B.</text>
</comment>
<dbReference type="GO" id="GO:0005886">
    <property type="term" value="C:plasma membrane"/>
    <property type="evidence" value="ECO:0007669"/>
    <property type="project" value="UniProtKB-SubCell"/>
</dbReference>
<evidence type="ECO:0000256" key="2">
    <source>
        <dbReference type="ARBA" id="ARBA00004673"/>
    </source>
</evidence>
<feature type="transmembrane region" description="Helical" evidence="20">
    <location>
        <begin position="239"/>
        <end position="263"/>
    </location>
</feature>
<dbReference type="InterPro" id="IPR023616">
    <property type="entry name" value="Cyt_c_oxase-like_su1_dom"/>
</dbReference>
<dbReference type="GO" id="GO:0006119">
    <property type="term" value="P:oxidative phosphorylation"/>
    <property type="evidence" value="ECO:0007669"/>
    <property type="project" value="UniProtKB-UniPathway"/>
</dbReference>
<dbReference type="InterPro" id="IPR036927">
    <property type="entry name" value="Cyt_c_oxase-like_su1_sf"/>
</dbReference>
<dbReference type="FunFam" id="1.20.210.10:FF:000006">
    <property type="entry name" value="Cytochrome c oxidase subunit 1"/>
    <property type="match status" value="1"/>
</dbReference>
<keyword evidence="10 19" id="KW-0812">Transmembrane</keyword>
<keyword evidence="15 20" id="KW-0408">Iron</keyword>
<protein>
    <recommendedName>
        <fullName evidence="5 20">Cytochrome c oxidase subunit 1</fullName>
        <ecNumber evidence="4 20">7.1.1.9</ecNumber>
    </recommendedName>
</protein>
<evidence type="ECO:0000256" key="8">
    <source>
        <dbReference type="ARBA" id="ARBA00022617"/>
    </source>
</evidence>
<keyword evidence="16 20" id="KW-0186">Copper</keyword>
<dbReference type="PROSITE" id="PS50855">
    <property type="entry name" value="COX1"/>
    <property type="match status" value="1"/>
</dbReference>
<dbReference type="PROSITE" id="PS00077">
    <property type="entry name" value="COX1_CUB"/>
    <property type="match status" value="1"/>
</dbReference>
<dbReference type="GO" id="GO:0004129">
    <property type="term" value="F:cytochrome-c oxidase activity"/>
    <property type="evidence" value="ECO:0007669"/>
    <property type="project" value="UniProtKB-EC"/>
</dbReference>
<evidence type="ECO:0000256" key="12">
    <source>
        <dbReference type="ARBA" id="ARBA00022967"/>
    </source>
</evidence>
<feature type="transmembrane region" description="Helical" evidence="20">
    <location>
        <begin position="154"/>
        <end position="180"/>
    </location>
</feature>
<evidence type="ECO:0000256" key="6">
    <source>
        <dbReference type="ARBA" id="ARBA00022448"/>
    </source>
</evidence>
<gene>
    <name evidence="22" type="primary">ctaD</name>
    <name evidence="22" type="ORF">JF537_12760</name>
</gene>
<dbReference type="EMBL" id="JAEMWV010000006">
    <property type="protein sequence ID" value="MBN8252443.1"/>
    <property type="molecule type" value="Genomic_DNA"/>
</dbReference>
<feature type="transmembrane region" description="Helical" evidence="20">
    <location>
        <begin position="345"/>
        <end position="369"/>
    </location>
</feature>
<dbReference type="Proteomes" id="UP000664578">
    <property type="component" value="Unassembled WGS sequence"/>
</dbReference>
<dbReference type="PRINTS" id="PR01165">
    <property type="entry name" value="CYCOXIDASEI"/>
</dbReference>
<keyword evidence="8 19" id="KW-0349">Heme</keyword>
<comment type="similarity">
    <text evidence="3 19">Belongs to the heme-copper respiratory oxidase family.</text>
</comment>
<dbReference type="GO" id="GO:0046872">
    <property type="term" value="F:metal ion binding"/>
    <property type="evidence" value="ECO:0007669"/>
    <property type="project" value="UniProtKB-KW"/>
</dbReference>
<comment type="subcellular location">
    <subcellularLocation>
        <location evidence="1 20">Cell membrane</location>
        <topology evidence="1 20">Multi-pass membrane protein</topology>
    </subcellularLocation>
</comment>
<sequence length="620" mass="68437">MSTLTQKRGIGATIWDYLTTVDHKKIAILYLIAGGFFFIVGGIEALFIRIQLAIPENNFVAMGTYNEILTMHGTTMIFLAAMPLLFALMNAVVPLQIGARDVAFPFLNALGFWLFAFGGLFLNLSWFIGGGAPDAGWTSYASLSLASPTHGIDFYALGLQISGAGTLIAGINFLVTIINMRAPGMTYMRMPLFTWTTFVASALILFAFPALTVGLFLMIFDRLFGGNFFDPTMGGNTIIWEHLFWIFGHPEVYILILPAFGVFSEILPTFARKRLFGYSSMVFATVLIGFLGFMVWAHHMFTTGLGPIANAIFAVATMAIAVPTGIKIFNWLFTLWGGSIEFTSPMLYSVAFIPSFVIGGVTGVMLAAAPADYQFHDTYFVVAHFHYVIVGGVVYALFAGVTFWWPKMFGRMLNETLSKITFWLFFIGFHLTFFIQHFLGLMGMPRRVATFLPGQGLDLGNAISSAGAIFMALATIVLIINVIKTSINGPKAEGDAWGEGRTLEWAISSPPPEYNFKQTPLVRGLDTFWLEKRAGNKEGITPAEPLGDIHMPNSSIIPFIISLGLFVSAFGFLFRNDHGWGDLVGIIGLVITFISMFFRSWIDDHGYHIHKEDLLDEEAK</sequence>
<dbReference type="SUPFAM" id="SSF81442">
    <property type="entry name" value="Cytochrome c oxidase subunit I-like"/>
    <property type="match status" value="1"/>
</dbReference>
<evidence type="ECO:0000256" key="13">
    <source>
        <dbReference type="ARBA" id="ARBA00022982"/>
    </source>
</evidence>
<dbReference type="GeneID" id="93681780"/>
<feature type="transmembrane region" description="Helical" evidence="20">
    <location>
        <begin position="556"/>
        <end position="574"/>
    </location>
</feature>
<evidence type="ECO:0000313" key="23">
    <source>
        <dbReference type="Proteomes" id="UP000664578"/>
    </source>
</evidence>
<dbReference type="UniPathway" id="UPA00705"/>
<proteinExistence type="inferred from homology"/>
<feature type="transmembrane region" description="Helical" evidence="20">
    <location>
        <begin position="580"/>
        <end position="602"/>
    </location>
</feature>
<dbReference type="Pfam" id="PF00115">
    <property type="entry name" value="COX1"/>
    <property type="match status" value="1"/>
</dbReference>
<comment type="catalytic activity">
    <reaction evidence="18 20">
        <text>4 Fe(II)-[cytochrome c] + O2 + 8 H(+)(in) = 4 Fe(III)-[cytochrome c] + 2 H2O + 4 H(+)(out)</text>
        <dbReference type="Rhea" id="RHEA:11436"/>
        <dbReference type="Rhea" id="RHEA-COMP:10350"/>
        <dbReference type="Rhea" id="RHEA-COMP:14399"/>
        <dbReference type="ChEBI" id="CHEBI:15377"/>
        <dbReference type="ChEBI" id="CHEBI:15378"/>
        <dbReference type="ChEBI" id="CHEBI:15379"/>
        <dbReference type="ChEBI" id="CHEBI:29033"/>
        <dbReference type="ChEBI" id="CHEBI:29034"/>
        <dbReference type="EC" id="7.1.1.9"/>
    </reaction>
</comment>
<keyword evidence="7 20" id="KW-1003">Cell membrane</keyword>
<dbReference type="InterPro" id="IPR014241">
    <property type="entry name" value="Cyt_c_oxidase_su1_bac"/>
</dbReference>
<dbReference type="GO" id="GO:0022904">
    <property type="term" value="P:respiratory electron transport chain"/>
    <property type="evidence" value="ECO:0007669"/>
    <property type="project" value="TreeGrafter"/>
</dbReference>
<evidence type="ECO:0000256" key="15">
    <source>
        <dbReference type="ARBA" id="ARBA00023004"/>
    </source>
</evidence>
<dbReference type="RefSeq" id="WP_100347453.1">
    <property type="nucleotide sequence ID" value="NZ_CM125968.1"/>
</dbReference>
<dbReference type="CDD" id="cd01662">
    <property type="entry name" value="Ubiquinol_Oxidase_I"/>
    <property type="match status" value="1"/>
</dbReference>
<dbReference type="PANTHER" id="PTHR10422:SF44">
    <property type="entry name" value="CYTOCHROME C OXIDASE SUBUNIT 1"/>
    <property type="match status" value="1"/>
</dbReference>
<keyword evidence="12" id="KW-1278">Translocase</keyword>
<dbReference type="InterPro" id="IPR023615">
    <property type="entry name" value="Cyt_c_Oxase_su1_BS"/>
</dbReference>
<evidence type="ECO:0000256" key="14">
    <source>
        <dbReference type="ARBA" id="ARBA00022989"/>
    </source>
</evidence>
<feature type="transmembrane region" description="Helical" evidence="20">
    <location>
        <begin position="459"/>
        <end position="483"/>
    </location>
</feature>
<dbReference type="EC" id="7.1.1.9" evidence="4 20"/>
<name>A0A8I1MFJ3_9BACI</name>
<evidence type="ECO:0000256" key="7">
    <source>
        <dbReference type="ARBA" id="ARBA00022475"/>
    </source>
</evidence>
<feature type="transmembrane region" description="Helical" evidence="20">
    <location>
        <begin position="381"/>
        <end position="405"/>
    </location>
</feature>
<evidence type="ECO:0000256" key="10">
    <source>
        <dbReference type="ARBA" id="ARBA00022692"/>
    </source>
</evidence>
<comment type="caution">
    <text evidence="22">The sequence shown here is derived from an EMBL/GenBank/DDBJ whole genome shotgun (WGS) entry which is preliminary data.</text>
</comment>
<feature type="transmembrane region" description="Helical" evidence="20">
    <location>
        <begin position="27"/>
        <end position="48"/>
    </location>
</feature>
<feature type="transmembrane region" description="Helical" evidence="20">
    <location>
        <begin position="105"/>
        <end position="128"/>
    </location>
</feature>
<feature type="transmembrane region" description="Helical" evidence="20">
    <location>
        <begin position="308"/>
        <end position="333"/>
    </location>
</feature>
<dbReference type="Gene3D" id="1.10.287.70">
    <property type="match status" value="1"/>
</dbReference>
<dbReference type="PANTHER" id="PTHR10422">
    <property type="entry name" value="CYTOCHROME C OXIDASE SUBUNIT 1"/>
    <property type="match status" value="1"/>
</dbReference>
<dbReference type="InterPro" id="IPR000883">
    <property type="entry name" value="Cyt_C_Oxase_1"/>
</dbReference>
<evidence type="ECO:0000256" key="1">
    <source>
        <dbReference type="ARBA" id="ARBA00004651"/>
    </source>
</evidence>
<comment type="pathway">
    <text evidence="2 20">Energy metabolism; oxidative phosphorylation.</text>
</comment>
<dbReference type="Gene3D" id="1.20.210.10">
    <property type="entry name" value="Cytochrome c oxidase-like, subunit I domain"/>
    <property type="match status" value="1"/>
</dbReference>
<feature type="transmembrane region" description="Helical" evidence="20">
    <location>
        <begin position="68"/>
        <end position="93"/>
    </location>
</feature>
<keyword evidence="17 20" id="KW-0472">Membrane</keyword>
<feature type="transmembrane region" description="Helical" evidence="20">
    <location>
        <begin position="192"/>
        <end position="219"/>
    </location>
</feature>
<dbReference type="GO" id="GO:0020037">
    <property type="term" value="F:heme binding"/>
    <property type="evidence" value="ECO:0007669"/>
    <property type="project" value="InterPro"/>
</dbReference>
<reference evidence="22" key="1">
    <citation type="submission" date="2020-12" db="EMBL/GenBank/DDBJ databases">
        <title>PHA producing bacteria isolated from mangrove.</title>
        <authorList>
            <person name="Zheng W."/>
            <person name="Yu S."/>
            <person name="Huang Y."/>
        </authorList>
    </citation>
    <scope>NUCLEOTIDE SEQUENCE</scope>
    <source>
        <strain evidence="22">GN22-4</strain>
    </source>
</reference>
<evidence type="ECO:0000256" key="20">
    <source>
        <dbReference type="RuleBase" id="RU363061"/>
    </source>
</evidence>
<keyword evidence="9 19" id="KW-0679">Respiratory chain</keyword>
<keyword evidence="11 20" id="KW-0479">Metal-binding</keyword>
<keyword evidence="6 19" id="KW-0813">Transport</keyword>
<evidence type="ECO:0000259" key="21">
    <source>
        <dbReference type="PROSITE" id="PS50855"/>
    </source>
</evidence>